<evidence type="ECO:0000313" key="3">
    <source>
        <dbReference type="EMBL" id="AFK41911.1"/>
    </source>
</evidence>
<evidence type="ECO:0000259" key="2">
    <source>
        <dbReference type="Pfam" id="PF12776"/>
    </source>
</evidence>
<feature type="compositionally biased region" description="Basic residues" evidence="1">
    <location>
        <begin position="217"/>
        <end position="226"/>
    </location>
</feature>
<name>I3SNR9_MEDTR</name>
<dbReference type="AlphaFoldDB" id="I3SNR9"/>
<organism evidence="3">
    <name type="scientific">Medicago truncatula</name>
    <name type="common">Barrel medic</name>
    <name type="synonym">Medicago tribuloides</name>
    <dbReference type="NCBI Taxonomy" id="3880"/>
    <lineage>
        <taxon>Eukaryota</taxon>
        <taxon>Viridiplantae</taxon>
        <taxon>Streptophyta</taxon>
        <taxon>Embryophyta</taxon>
        <taxon>Tracheophyta</taxon>
        <taxon>Spermatophyta</taxon>
        <taxon>Magnoliopsida</taxon>
        <taxon>eudicotyledons</taxon>
        <taxon>Gunneridae</taxon>
        <taxon>Pentapetalae</taxon>
        <taxon>rosids</taxon>
        <taxon>fabids</taxon>
        <taxon>Fabales</taxon>
        <taxon>Fabaceae</taxon>
        <taxon>Papilionoideae</taxon>
        <taxon>50 kb inversion clade</taxon>
        <taxon>NPAAA clade</taxon>
        <taxon>Hologalegina</taxon>
        <taxon>IRL clade</taxon>
        <taxon>Trifolieae</taxon>
        <taxon>Medicago</taxon>
    </lineage>
</organism>
<evidence type="ECO:0000256" key="1">
    <source>
        <dbReference type="SAM" id="MobiDB-lite"/>
    </source>
</evidence>
<dbReference type="PANTHER" id="PTHR46250">
    <property type="entry name" value="MYB/SANT-LIKE DNA-BINDING DOMAIN PROTEIN-RELATED"/>
    <property type="match status" value="1"/>
</dbReference>
<proteinExistence type="evidence at transcript level"/>
<dbReference type="KEGG" id="mtr:112417211"/>
<reference evidence="3" key="1">
    <citation type="submission" date="2012-05" db="EMBL/GenBank/DDBJ databases">
        <authorList>
            <person name="Krishnakumar V."/>
            <person name="Cheung F."/>
            <person name="Xiao Y."/>
            <person name="Chan A."/>
            <person name="Moskal W.A."/>
            <person name="Town C.D."/>
        </authorList>
    </citation>
    <scope>NUCLEOTIDE SEQUENCE</scope>
</reference>
<dbReference type="InterPro" id="IPR024752">
    <property type="entry name" value="Myb/SANT-like_dom"/>
</dbReference>
<feature type="compositionally biased region" description="Polar residues" evidence="1">
    <location>
        <begin position="187"/>
        <end position="216"/>
    </location>
</feature>
<dbReference type="PANTHER" id="PTHR46250:SF18">
    <property type="entry name" value="MYB_SANT-LIKE DOMAIN-CONTAINING PROTEIN"/>
    <property type="match status" value="1"/>
</dbReference>
<sequence>MDGSSENQNVRITKRQWTPEEDGVLVEGLLKLVDEGWKADANSFKPGYTKALEKYIHNKFPGCTLKATPHIESRVKLLKRQYSAIKDMLGPGASGFGWDDAKKMIKVEKEIYRQWCKSHPTAVGLYNKPFPHYDSLDIVFGKDKAVDTVTEDIIDMTIEMEKENVQSTQEGGSGINLNDDDDDENFESQMPETPTANTTAPGSNPTNQPQHDSTNYRTRKRGGKRVKYNDDAYDSMSNSLNKLGEIYANGVENMKQVFTSCFVHEKHTADRRNQIVSILKEIEGLSDAEVVMAGMLITKDNNLCDYFFTMDTPGLRKRFVDIVLSNNGSR</sequence>
<dbReference type="Pfam" id="PF12776">
    <property type="entry name" value="Myb_DNA-bind_3"/>
    <property type="match status" value="1"/>
</dbReference>
<protein>
    <recommendedName>
        <fullName evidence="2">Myb/SANT-like domain-containing protein</fullName>
    </recommendedName>
</protein>
<dbReference type="EMBL" id="BT142117">
    <property type="protein sequence ID" value="AFK41911.1"/>
    <property type="molecule type" value="mRNA"/>
</dbReference>
<dbReference type="GeneID" id="112417211"/>
<dbReference type="RefSeq" id="XP_024628238.2">
    <property type="nucleotide sequence ID" value="XM_024772470.2"/>
</dbReference>
<accession>I3SNR9</accession>
<feature type="domain" description="Myb/SANT-like" evidence="2">
    <location>
        <begin position="16"/>
        <end position="113"/>
    </location>
</feature>
<feature type="region of interest" description="Disordered" evidence="1">
    <location>
        <begin position="163"/>
        <end position="230"/>
    </location>
</feature>